<proteinExistence type="predicted"/>
<feature type="region of interest" description="Disordered" evidence="1">
    <location>
        <begin position="71"/>
        <end position="113"/>
    </location>
</feature>
<name>A0A482XB28_LAOST</name>
<accession>A0A482XB28</accession>
<dbReference type="InParanoid" id="A0A482XB28"/>
<reference evidence="2 3" key="1">
    <citation type="journal article" date="2017" name="Gigascience">
        <title>Genome sequence of the small brown planthopper, Laodelphax striatellus.</title>
        <authorList>
            <person name="Zhu J."/>
            <person name="Jiang F."/>
            <person name="Wang X."/>
            <person name="Yang P."/>
            <person name="Bao Y."/>
            <person name="Zhao W."/>
            <person name="Wang W."/>
            <person name="Lu H."/>
            <person name="Wang Q."/>
            <person name="Cui N."/>
            <person name="Li J."/>
            <person name="Chen X."/>
            <person name="Luo L."/>
            <person name="Yu J."/>
            <person name="Kang L."/>
            <person name="Cui F."/>
        </authorList>
    </citation>
    <scope>NUCLEOTIDE SEQUENCE [LARGE SCALE GENOMIC DNA]</scope>
    <source>
        <strain evidence="2">Lst14</strain>
    </source>
</reference>
<organism evidence="2 3">
    <name type="scientific">Laodelphax striatellus</name>
    <name type="common">Small brown planthopper</name>
    <name type="synonym">Delphax striatella</name>
    <dbReference type="NCBI Taxonomy" id="195883"/>
    <lineage>
        <taxon>Eukaryota</taxon>
        <taxon>Metazoa</taxon>
        <taxon>Ecdysozoa</taxon>
        <taxon>Arthropoda</taxon>
        <taxon>Hexapoda</taxon>
        <taxon>Insecta</taxon>
        <taxon>Pterygota</taxon>
        <taxon>Neoptera</taxon>
        <taxon>Paraneoptera</taxon>
        <taxon>Hemiptera</taxon>
        <taxon>Auchenorrhyncha</taxon>
        <taxon>Fulgoroidea</taxon>
        <taxon>Delphacidae</taxon>
        <taxon>Criomorphinae</taxon>
        <taxon>Laodelphax</taxon>
    </lineage>
</organism>
<evidence type="ECO:0000313" key="3">
    <source>
        <dbReference type="Proteomes" id="UP000291343"/>
    </source>
</evidence>
<sequence>MIHSRLDSCPHCHEKATIPDPTYAIYFTNKSYKDLENYLHCVQAVTGNHLNLIKINMEIQTNQITHTTIRTRREPKNSITESMQDIENETLPPADHHHNHHQNNNHHATTITK</sequence>
<dbReference type="AlphaFoldDB" id="A0A482XB28"/>
<dbReference type="EMBL" id="QKKF02013687">
    <property type="protein sequence ID" value="RZF42946.1"/>
    <property type="molecule type" value="Genomic_DNA"/>
</dbReference>
<protein>
    <submittedName>
        <fullName evidence="2">Uncharacterized protein</fullName>
    </submittedName>
</protein>
<comment type="caution">
    <text evidence="2">The sequence shown here is derived from an EMBL/GenBank/DDBJ whole genome shotgun (WGS) entry which is preliminary data.</text>
</comment>
<evidence type="ECO:0000256" key="1">
    <source>
        <dbReference type="SAM" id="MobiDB-lite"/>
    </source>
</evidence>
<keyword evidence="3" id="KW-1185">Reference proteome</keyword>
<evidence type="ECO:0000313" key="2">
    <source>
        <dbReference type="EMBL" id="RZF42946.1"/>
    </source>
</evidence>
<gene>
    <name evidence="2" type="ORF">LSTR_LSTR004248</name>
</gene>
<dbReference type="Proteomes" id="UP000291343">
    <property type="component" value="Unassembled WGS sequence"/>
</dbReference>